<dbReference type="InterPro" id="IPR036259">
    <property type="entry name" value="MFS_trans_sf"/>
</dbReference>
<keyword evidence="3 6" id="KW-1133">Transmembrane helix</keyword>
<feature type="transmembrane region" description="Helical" evidence="6">
    <location>
        <begin position="435"/>
        <end position="457"/>
    </location>
</feature>
<dbReference type="Gene3D" id="1.20.1250.20">
    <property type="entry name" value="MFS general substrate transporter like domains"/>
    <property type="match status" value="2"/>
</dbReference>
<dbReference type="GO" id="GO:0016020">
    <property type="term" value="C:membrane"/>
    <property type="evidence" value="ECO:0007669"/>
    <property type="project" value="UniProtKB-SubCell"/>
</dbReference>
<keyword evidence="8" id="KW-1185">Reference proteome</keyword>
<dbReference type="SUPFAM" id="SSF103473">
    <property type="entry name" value="MFS general substrate transporter"/>
    <property type="match status" value="1"/>
</dbReference>
<keyword evidence="2 6" id="KW-0812">Transmembrane</keyword>
<feature type="transmembrane region" description="Helical" evidence="6">
    <location>
        <begin position="253"/>
        <end position="272"/>
    </location>
</feature>
<feature type="transmembrane region" description="Helical" evidence="6">
    <location>
        <begin position="170"/>
        <end position="187"/>
    </location>
</feature>
<dbReference type="GO" id="GO:0022857">
    <property type="term" value="F:transmembrane transporter activity"/>
    <property type="evidence" value="ECO:0007669"/>
    <property type="project" value="InterPro"/>
</dbReference>
<evidence type="ECO:0000256" key="3">
    <source>
        <dbReference type="ARBA" id="ARBA00022989"/>
    </source>
</evidence>
<dbReference type="InterPro" id="IPR049680">
    <property type="entry name" value="FLVCR1-2_SLC49-like"/>
</dbReference>
<dbReference type="AlphaFoldDB" id="A0AAN9AUF5"/>
<feature type="transmembrane region" description="Helical" evidence="6">
    <location>
        <begin position="463"/>
        <end position="481"/>
    </location>
</feature>
<evidence type="ECO:0000256" key="1">
    <source>
        <dbReference type="ARBA" id="ARBA00004141"/>
    </source>
</evidence>
<proteinExistence type="predicted"/>
<dbReference type="InterPro" id="IPR011701">
    <property type="entry name" value="MFS"/>
</dbReference>
<accession>A0AAN9AUF5</accession>
<comment type="caution">
    <text evidence="7">The sequence shown here is derived from an EMBL/GenBank/DDBJ whole genome shotgun (WGS) entry which is preliminary data.</text>
</comment>
<dbReference type="PANTHER" id="PTHR10924">
    <property type="entry name" value="MAJOR FACILITATOR SUPERFAMILY PROTEIN-RELATED"/>
    <property type="match status" value="1"/>
</dbReference>
<dbReference type="Pfam" id="PF07690">
    <property type="entry name" value="MFS_1"/>
    <property type="match status" value="1"/>
</dbReference>
<feature type="transmembrane region" description="Helical" evidence="6">
    <location>
        <begin position="132"/>
        <end position="150"/>
    </location>
</feature>
<dbReference type="EMBL" id="JBAMIC010000021">
    <property type="protein sequence ID" value="KAK7093171.1"/>
    <property type="molecule type" value="Genomic_DNA"/>
</dbReference>
<sequence>MSTEPLLGGHGDDPACSDPQQGGTTHHYHSINSDQQYSPLLQPVVSHDGGNTRGEDETHVYRRRWYILILFSLMCGTQGGVWNTFGPISSTAEDAFDWDTSNIGMLTNWGPISFIAATVPLIWAMEHKGLRVASLWAAFLIASGTVVRIFTMEPPGVTILMNVGQALNGLAGPIAMAGPPAVSATWFPPEQRTLATSVGTFFGMFGTASGFLIGPMLVPDVPKNSTDVEFSALISTESKAERVSGEREAIHRLMYIECGWACMLFLLIFIYLPKKPPLPPSVSATVQRDDFFVGIQNIVRLPQFWILGISYGLSQGVLNCWSSVINVILKPHGISESEAGWIGFGATCGGCVMSVLFAALADHLKRAMKWFVVLFYALGTASFLTFALAADSIIHLTPAMYISAIVVGTTAVYAATPLIFELTCEVSYPTGEGTANGLLTLLNNIFGGVFLLIMLDPSIGTEWMNWTLVGSCAVCVPLLFFMKANYNRLELDEHNPSLTAEYVVDPPPHPHPPQHT</sequence>
<comment type="subcellular location">
    <subcellularLocation>
        <location evidence="1">Membrane</location>
        <topology evidence="1">Multi-pass membrane protein</topology>
    </subcellularLocation>
</comment>
<feature type="transmembrane region" description="Helical" evidence="6">
    <location>
        <begin position="304"/>
        <end position="329"/>
    </location>
</feature>
<evidence type="ECO:0000256" key="2">
    <source>
        <dbReference type="ARBA" id="ARBA00022692"/>
    </source>
</evidence>
<evidence type="ECO:0000256" key="5">
    <source>
        <dbReference type="SAM" id="MobiDB-lite"/>
    </source>
</evidence>
<feature type="transmembrane region" description="Helical" evidence="6">
    <location>
        <begin position="105"/>
        <end position="125"/>
    </location>
</feature>
<feature type="region of interest" description="Disordered" evidence="5">
    <location>
        <begin position="1"/>
        <end position="29"/>
    </location>
</feature>
<evidence type="ECO:0000256" key="4">
    <source>
        <dbReference type="ARBA" id="ARBA00023136"/>
    </source>
</evidence>
<evidence type="ECO:0000313" key="7">
    <source>
        <dbReference type="EMBL" id="KAK7093171.1"/>
    </source>
</evidence>
<feature type="transmembrane region" description="Helical" evidence="6">
    <location>
        <begin position="341"/>
        <end position="361"/>
    </location>
</feature>
<dbReference type="PANTHER" id="PTHR10924:SF27">
    <property type="entry name" value="SOLUTE CARRIER FAMILY 49 MEMBER 4"/>
    <property type="match status" value="1"/>
</dbReference>
<reference evidence="7 8" key="1">
    <citation type="submission" date="2024-02" db="EMBL/GenBank/DDBJ databases">
        <title>Chromosome-scale genome assembly of the rough periwinkle Littorina saxatilis.</title>
        <authorList>
            <person name="De Jode A."/>
            <person name="Faria R."/>
            <person name="Formenti G."/>
            <person name="Sims Y."/>
            <person name="Smith T.P."/>
            <person name="Tracey A."/>
            <person name="Wood J.M.D."/>
            <person name="Zagrodzka Z.B."/>
            <person name="Johannesson K."/>
            <person name="Butlin R.K."/>
            <person name="Leder E.H."/>
        </authorList>
    </citation>
    <scope>NUCLEOTIDE SEQUENCE [LARGE SCALE GENOMIC DNA]</scope>
    <source>
        <strain evidence="7">Snail1</strain>
        <tissue evidence="7">Muscle</tissue>
    </source>
</reference>
<feature type="compositionally biased region" description="Polar residues" evidence="5">
    <location>
        <begin position="18"/>
        <end position="29"/>
    </location>
</feature>
<feature type="transmembrane region" description="Helical" evidence="6">
    <location>
        <begin position="65"/>
        <end position="85"/>
    </location>
</feature>
<feature type="transmembrane region" description="Helical" evidence="6">
    <location>
        <begin position="194"/>
        <end position="218"/>
    </location>
</feature>
<dbReference type="Proteomes" id="UP001374579">
    <property type="component" value="Unassembled WGS sequence"/>
</dbReference>
<organism evidence="7 8">
    <name type="scientific">Littorina saxatilis</name>
    <dbReference type="NCBI Taxonomy" id="31220"/>
    <lineage>
        <taxon>Eukaryota</taxon>
        <taxon>Metazoa</taxon>
        <taxon>Spiralia</taxon>
        <taxon>Lophotrochozoa</taxon>
        <taxon>Mollusca</taxon>
        <taxon>Gastropoda</taxon>
        <taxon>Caenogastropoda</taxon>
        <taxon>Littorinimorpha</taxon>
        <taxon>Littorinoidea</taxon>
        <taxon>Littorinidae</taxon>
        <taxon>Littorina</taxon>
    </lineage>
</organism>
<keyword evidence="4 6" id="KW-0472">Membrane</keyword>
<feature type="transmembrane region" description="Helical" evidence="6">
    <location>
        <begin position="373"/>
        <end position="394"/>
    </location>
</feature>
<protein>
    <submittedName>
        <fullName evidence="7">Uncharacterized protein</fullName>
    </submittedName>
</protein>
<evidence type="ECO:0000256" key="6">
    <source>
        <dbReference type="SAM" id="Phobius"/>
    </source>
</evidence>
<evidence type="ECO:0000313" key="8">
    <source>
        <dbReference type="Proteomes" id="UP001374579"/>
    </source>
</evidence>
<gene>
    <name evidence="7" type="ORF">V1264_008812</name>
</gene>
<name>A0AAN9AUF5_9CAEN</name>
<feature type="transmembrane region" description="Helical" evidence="6">
    <location>
        <begin position="400"/>
        <end position="423"/>
    </location>
</feature>